<dbReference type="SMART" id="SM00530">
    <property type="entry name" value="HTH_XRE"/>
    <property type="match status" value="1"/>
</dbReference>
<dbReference type="SUPFAM" id="SSF47413">
    <property type="entry name" value="lambda repressor-like DNA-binding domains"/>
    <property type="match status" value="1"/>
</dbReference>
<keyword evidence="4" id="KW-1185">Reference proteome</keyword>
<dbReference type="InterPro" id="IPR001387">
    <property type="entry name" value="Cro/C1-type_HTH"/>
</dbReference>
<comment type="caution">
    <text evidence="3">The sequence shown here is derived from an EMBL/GenBank/DDBJ whole genome shotgun (WGS) entry which is preliminary data.</text>
</comment>
<dbReference type="PANTHER" id="PTHR46797">
    <property type="entry name" value="HTH-TYPE TRANSCRIPTIONAL REGULATOR"/>
    <property type="match status" value="1"/>
</dbReference>
<feature type="domain" description="HTH cro/C1-type" evidence="2">
    <location>
        <begin position="38"/>
        <end position="92"/>
    </location>
</feature>
<evidence type="ECO:0000313" key="3">
    <source>
        <dbReference type="EMBL" id="MDI9261112.1"/>
    </source>
</evidence>
<protein>
    <submittedName>
        <fullName evidence="3">Helix-turn-helix transcriptional regulator</fullName>
    </submittedName>
</protein>
<dbReference type="PROSITE" id="PS50943">
    <property type="entry name" value="HTH_CROC1"/>
    <property type="match status" value="1"/>
</dbReference>
<gene>
    <name evidence="3" type="ORF">QID03_13185</name>
</gene>
<dbReference type="RefSeq" id="WP_283204519.1">
    <property type="nucleotide sequence ID" value="NZ_JASGCB010000033.1"/>
</dbReference>
<dbReference type="Gene3D" id="1.10.260.40">
    <property type="entry name" value="lambda repressor-like DNA-binding domains"/>
    <property type="match status" value="1"/>
</dbReference>
<dbReference type="InterPro" id="IPR010982">
    <property type="entry name" value="Lambda_DNA-bd_dom_sf"/>
</dbReference>
<accession>A0ABT6Y1H7</accession>
<dbReference type="PANTHER" id="PTHR46797:SF1">
    <property type="entry name" value="METHYLPHOSPHONATE SYNTHASE"/>
    <property type="match status" value="1"/>
</dbReference>
<keyword evidence="1" id="KW-0238">DNA-binding</keyword>
<dbReference type="CDD" id="cd00093">
    <property type="entry name" value="HTH_XRE"/>
    <property type="match status" value="1"/>
</dbReference>
<proteinExistence type="predicted"/>
<evidence type="ECO:0000259" key="2">
    <source>
        <dbReference type="PROSITE" id="PS50943"/>
    </source>
</evidence>
<dbReference type="InterPro" id="IPR050807">
    <property type="entry name" value="TransReg_Diox_bact_type"/>
</dbReference>
<dbReference type="Pfam" id="PF01381">
    <property type="entry name" value="HTH_3"/>
    <property type="match status" value="1"/>
</dbReference>
<name>A0ABT6Y1H7_ALISE</name>
<reference evidence="3 4" key="1">
    <citation type="submission" date="2023-04" db="EMBL/GenBank/DDBJ databases">
        <title>A. sendaiensis sub sp. chiapanensis a novel subspecie with specific adaptation in bacterial cell wall isolated from an active volcano.</title>
        <authorList>
            <person name="Alvarez Gutierrez P.E."/>
            <person name="Ortiz Cortes L.Y."/>
        </authorList>
    </citation>
    <scope>NUCLEOTIDE SEQUENCE [LARGE SCALE GENOMIC DNA]</scope>
    <source>
        <strain evidence="3 4">PA2</strain>
    </source>
</reference>
<sequence length="155" mass="17625">MSIKLWFEERETSAGRSRRDWTAQLADDADVNVVGRQIRFLRTTRGWTQEEHGKQLGFSKVAICSYEHGVRVPSVEVLNKLADVFGVTVDFLLGRSTGDKDGELIEVLRRGDYAVSETEREIIGISRKLPKEKIQMLLEFGRFLLAQSGVREQVV</sequence>
<evidence type="ECO:0000313" key="4">
    <source>
        <dbReference type="Proteomes" id="UP001529245"/>
    </source>
</evidence>
<organism evidence="3 4">
    <name type="scientific">Alicyclobacillus sendaiensis PA2</name>
    <dbReference type="NCBI Taxonomy" id="3029425"/>
    <lineage>
        <taxon>Bacteria</taxon>
        <taxon>Bacillati</taxon>
        <taxon>Bacillota</taxon>
        <taxon>Bacilli</taxon>
        <taxon>Bacillales</taxon>
        <taxon>Alicyclobacillaceae</taxon>
        <taxon>Alicyclobacillus</taxon>
    </lineage>
</organism>
<dbReference type="EMBL" id="JASGCB010000033">
    <property type="protein sequence ID" value="MDI9261112.1"/>
    <property type="molecule type" value="Genomic_DNA"/>
</dbReference>
<evidence type="ECO:0000256" key="1">
    <source>
        <dbReference type="ARBA" id="ARBA00023125"/>
    </source>
</evidence>
<dbReference type="Proteomes" id="UP001529245">
    <property type="component" value="Unassembled WGS sequence"/>
</dbReference>